<organism evidence="2 3">
    <name type="scientific">Methanomicrobium antiquum</name>
    <dbReference type="NCBI Taxonomy" id="487686"/>
    <lineage>
        <taxon>Archaea</taxon>
        <taxon>Methanobacteriati</taxon>
        <taxon>Methanobacteriota</taxon>
        <taxon>Stenosarchaea group</taxon>
        <taxon>Methanomicrobia</taxon>
        <taxon>Methanomicrobiales</taxon>
        <taxon>Methanomicrobiaceae</taxon>
        <taxon>Methanomicrobium</taxon>
    </lineage>
</organism>
<keyword evidence="1" id="KW-0472">Membrane</keyword>
<dbReference type="RefSeq" id="WP_278100436.1">
    <property type="nucleotide sequence ID" value="NZ_CP091092.1"/>
</dbReference>
<dbReference type="AlphaFoldDB" id="A0AAF0FTD1"/>
<protein>
    <submittedName>
        <fullName evidence="2">Uncharacterized protein</fullName>
    </submittedName>
</protein>
<evidence type="ECO:0000313" key="3">
    <source>
        <dbReference type="Proteomes" id="UP001218895"/>
    </source>
</evidence>
<keyword evidence="1" id="KW-1133">Transmembrane helix</keyword>
<proteinExistence type="predicted"/>
<evidence type="ECO:0000256" key="1">
    <source>
        <dbReference type="SAM" id="Phobius"/>
    </source>
</evidence>
<accession>A0AAF0FTD1</accession>
<dbReference type="KEGG" id="manq:L1994_04185"/>
<evidence type="ECO:0000313" key="2">
    <source>
        <dbReference type="EMBL" id="WFN37596.1"/>
    </source>
</evidence>
<dbReference type="EMBL" id="CP091092">
    <property type="protein sequence ID" value="WFN37596.1"/>
    <property type="molecule type" value="Genomic_DNA"/>
</dbReference>
<dbReference type="Proteomes" id="UP001218895">
    <property type="component" value="Chromosome"/>
</dbReference>
<reference evidence="2" key="1">
    <citation type="submission" date="2022-01" db="EMBL/GenBank/DDBJ databases">
        <title>Complete genome of Methanomicrobium antiquum DSM 21220.</title>
        <authorList>
            <person name="Chen S.-C."/>
            <person name="You Y.-T."/>
            <person name="Zhou Y.-Z."/>
            <person name="Lai M.-C."/>
        </authorList>
    </citation>
    <scope>NUCLEOTIDE SEQUENCE</scope>
    <source>
        <strain evidence="2">DSM 21220</strain>
    </source>
</reference>
<dbReference type="GeneID" id="79949569"/>
<sequence length="75" mass="8756">MDPQETQTWVIFYLISFVVLLLALFFTTQGMLLGIGMTLILLVIGINFYLIWSELKKAKEKKELMSRLSKRTKNE</sequence>
<feature type="transmembrane region" description="Helical" evidence="1">
    <location>
        <begin position="9"/>
        <end position="26"/>
    </location>
</feature>
<keyword evidence="3" id="KW-1185">Reference proteome</keyword>
<keyword evidence="1" id="KW-0812">Transmembrane</keyword>
<gene>
    <name evidence="2" type="ORF">L1994_04185</name>
</gene>
<name>A0AAF0FTD1_9EURY</name>
<feature type="transmembrane region" description="Helical" evidence="1">
    <location>
        <begin position="32"/>
        <end position="52"/>
    </location>
</feature>